<organism evidence="1 2">
    <name type="scientific">Eumeta variegata</name>
    <name type="common">Bagworm moth</name>
    <name type="synonym">Eumeta japonica</name>
    <dbReference type="NCBI Taxonomy" id="151549"/>
    <lineage>
        <taxon>Eukaryota</taxon>
        <taxon>Metazoa</taxon>
        <taxon>Ecdysozoa</taxon>
        <taxon>Arthropoda</taxon>
        <taxon>Hexapoda</taxon>
        <taxon>Insecta</taxon>
        <taxon>Pterygota</taxon>
        <taxon>Neoptera</taxon>
        <taxon>Endopterygota</taxon>
        <taxon>Lepidoptera</taxon>
        <taxon>Glossata</taxon>
        <taxon>Ditrysia</taxon>
        <taxon>Tineoidea</taxon>
        <taxon>Psychidae</taxon>
        <taxon>Oiketicinae</taxon>
        <taxon>Eumeta</taxon>
    </lineage>
</organism>
<dbReference type="EMBL" id="BGZK01000949">
    <property type="protein sequence ID" value="GBP66151.1"/>
    <property type="molecule type" value="Genomic_DNA"/>
</dbReference>
<dbReference type="Proteomes" id="UP000299102">
    <property type="component" value="Unassembled WGS sequence"/>
</dbReference>
<proteinExistence type="predicted"/>
<dbReference type="AlphaFoldDB" id="A0A4C1XQL2"/>
<keyword evidence="2" id="KW-1185">Reference proteome</keyword>
<accession>A0A4C1XQL2</accession>
<evidence type="ECO:0000313" key="1">
    <source>
        <dbReference type="EMBL" id="GBP66151.1"/>
    </source>
</evidence>
<name>A0A4C1XQL2_EUMVA</name>
<comment type="caution">
    <text evidence="1">The sequence shown here is derived from an EMBL/GenBank/DDBJ whole genome shotgun (WGS) entry which is preliminary data.</text>
</comment>
<protein>
    <submittedName>
        <fullName evidence="1">Uncharacterized protein</fullName>
    </submittedName>
</protein>
<reference evidence="1 2" key="1">
    <citation type="journal article" date="2019" name="Commun. Biol.">
        <title>The bagworm genome reveals a unique fibroin gene that provides high tensile strength.</title>
        <authorList>
            <person name="Kono N."/>
            <person name="Nakamura H."/>
            <person name="Ohtoshi R."/>
            <person name="Tomita M."/>
            <person name="Numata K."/>
            <person name="Arakawa K."/>
        </authorList>
    </citation>
    <scope>NUCLEOTIDE SEQUENCE [LARGE SCALE GENOMIC DNA]</scope>
</reference>
<dbReference type="OrthoDB" id="10049357at2759"/>
<gene>
    <name evidence="1" type="ORF">EVAR_83931_1</name>
</gene>
<sequence>MILNLRRFSARRETPRVIYSHNAATLREKSHREEFLHTLLLEAEHIVYSRLLTEMDIEPTEAEGPMPNHFLIGRSCGAAAAGHFDDNVILGPPN</sequence>
<evidence type="ECO:0000313" key="2">
    <source>
        <dbReference type="Proteomes" id="UP000299102"/>
    </source>
</evidence>